<proteinExistence type="predicted"/>
<dbReference type="Proteomes" id="UP000550354">
    <property type="component" value="Unassembled WGS sequence"/>
</dbReference>
<dbReference type="EMBL" id="JACEOG010000001">
    <property type="protein sequence ID" value="MBA4609227.1"/>
    <property type="molecule type" value="Genomic_DNA"/>
</dbReference>
<feature type="transmembrane region" description="Helical" evidence="1">
    <location>
        <begin position="37"/>
        <end position="57"/>
    </location>
</feature>
<evidence type="ECO:0000256" key="1">
    <source>
        <dbReference type="SAM" id="Phobius"/>
    </source>
</evidence>
<dbReference type="AlphaFoldDB" id="A0A838XHA1"/>
<keyword evidence="1" id="KW-1133">Transmembrane helix</keyword>
<keyword evidence="1" id="KW-0472">Membrane</keyword>
<protein>
    <submittedName>
        <fullName evidence="2">Uncharacterized protein</fullName>
    </submittedName>
</protein>
<gene>
    <name evidence="2" type="ORF">H1W00_12125</name>
</gene>
<keyword evidence="3" id="KW-1185">Reference proteome</keyword>
<organism evidence="2 3">
    <name type="scientific">Aeromicrobium phoceense</name>
    <dbReference type="NCBI Taxonomy" id="2754045"/>
    <lineage>
        <taxon>Bacteria</taxon>
        <taxon>Bacillati</taxon>
        <taxon>Actinomycetota</taxon>
        <taxon>Actinomycetes</taxon>
        <taxon>Propionibacteriales</taxon>
        <taxon>Nocardioidaceae</taxon>
        <taxon>Aeromicrobium</taxon>
    </lineage>
</organism>
<reference evidence="2 3" key="1">
    <citation type="submission" date="2020-07" db="EMBL/GenBank/DDBJ databases">
        <title>Draft genome and description of Aeromicrobium phoceense strain Marseille-Q0843 isolated from healthy skin swab.</title>
        <authorList>
            <person name="Boxberger M."/>
            <person name="La Scola B."/>
        </authorList>
    </citation>
    <scope>NUCLEOTIDE SEQUENCE [LARGE SCALE GENOMIC DNA]</scope>
    <source>
        <strain evidence="2 3">Marseille-Q0843</strain>
    </source>
</reference>
<comment type="caution">
    <text evidence="2">The sequence shown here is derived from an EMBL/GenBank/DDBJ whole genome shotgun (WGS) entry which is preliminary data.</text>
</comment>
<name>A0A838XHA1_9ACTN</name>
<keyword evidence="1" id="KW-0812">Transmembrane</keyword>
<accession>A0A838XHA1</accession>
<evidence type="ECO:0000313" key="2">
    <source>
        <dbReference type="EMBL" id="MBA4609227.1"/>
    </source>
</evidence>
<feature type="transmembrane region" description="Helical" evidence="1">
    <location>
        <begin position="7"/>
        <end position="25"/>
    </location>
</feature>
<sequence length="66" mass="7050">MNGVKEASITVAAIAIEVAFIFHVTETGPLGELGTPAGLVLWVLALIVVPFVLPELFRSSRDQSEE</sequence>
<evidence type="ECO:0000313" key="3">
    <source>
        <dbReference type="Proteomes" id="UP000550354"/>
    </source>
</evidence>
<dbReference type="RefSeq" id="WP_181755926.1">
    <property type="nucleotide sequence ID" value="NZ_JACEOG010000001.1"/>
</dbReference>